<dbReference type="GO" id="GO:0005886">
    <property type="term" value="C:plasma membrane"/>
    <property type="evidence" value="ECO:0007669"/>
    <property type="project" value="TreeGrafter"/>
</dbReference>
<dbReference type="GO" id="GO:0005524">
    <property type="term" value="F:ATP binding"/>
    <property type="evidence" value="ECO:0007669"/>
    <property type="project" value="UniProtKB-UniRule"/>
</dbReference>
<dbReference type="AlphaFoldDB" id="A0A7J4ZQ70"/>
<dbReference type="RefSeq" id="WP_151128665.1">
    <property type="nucleotide sequence ID" value="NZ_VZQZ01000006.1"/>
</dbReference>
<evidence type="ECO:0000313" key="16">
    <source>
        <dbReference type="Proteomes" id="UP000420562"/>
    </source>
</evidence>
<evidence type="ECO:0000256" key="13">
    <source>
        <dbReference type="HAMAP-Rule" id="MF_00409"/>
    </source>
</evidence>
<dbReference type="EC" id="2.7.1.130" evidence="3 13"/>
<dbReference type="Proteomes" id="UP000420562">
    <property type="component" value="Unassembled WGS sequence"/>
</dbReference>
<evidence type="ECO:0000256" key="1">
    <source>
        <dbReference type="ARBA" id="ARBA00002274"/>
    </source>
</evidence>
<evidence type="ECO:0000256" key="6">
    <source>
        <dbReference type="ARBA" id="ARBA00022556"/>
    </source>
</evidence>
<dbReference type="HAMAP" id="MF_00409">
    <property type="entry name" value="LpxK"/>
    <property type="match status" value="1"/>
</dbReference>
<evidence type="ECO:0000313" key="15">
    <source>
        <dbReference type="EMBL" id="KAB0665186.1"/>
    </source>
</evidence>
<keyword evidence="5 13" id="KW-0444">Lipid biosynthesis</keyword>
<evidence type="ECO:0000256" key="5">
    <source>
        <dbReference type="ARBA" id="ARBA00022516"/>
    </source>
</evidence>
<keyword evidence="14" id="KW-1133">Transmembrane helix</keyword>
<dbReference type="InterPro" id="IPR027417">
    <property type="entry name" value="P-loop_NTPase"/>
</dbReference>
<dbReference type="Pfam" id="PF02606">
    <property type="entry name" value="LpxK"/>
    <property type="match status" value="1"/>
</dbReference>
<proteinExistence type="inferred from homology"/>
<accession>A0A7J4ZQ70</accession>
<evidence type="ECO:0000256" key="9">
    <source>
        <dbReference type="ARBA" id="ARBA00022777"/>
    </source>
</evidence>
<evidence type="ECO:0000256" key="2">
    <source>
        <dbReference type="ARBA" id="ARBA00004870"/>
    </source>
</evidence>
<feature type="transmembrane region" description="Helical" evidence="14">
    <location>
        <begin position="21"/>
        <end position="43"/>
    </location>
</feature>
<evidence type="ECO:0000256" key="7">
    <source>
        <dbReference type="ARBA" id="ARBA00022679"/>
    </source>
</evidence>
<evidence type="ECO:0000256" key="3">
    <source>
        <dbReference type="ARBA" id="ARBA00012071"/>
    </source>
</evidence>
<comment type="catalytic activity">
    <reaction evidence="13">
        <text>a lipid A disaccharide + ATP = a lipid IVA + ADP + H(+)</text>
        <dbReference type="Rhea" id="RHEA:67840"/>
        <dbReference type="ChEBI" id="CHEBI:15378"/>
        <dbReference type="ChEBI" id="CHEBI:30616"/>
        <dbReference type="ChEBI" id="CHEBI:176343"/>
        <dbReference type="ChEBI" id="CHEBI:176425"/>
        <dbReference type="ChEBI" id="CHEBI:456216"/>
        <dbReference type="EC" id="2.7.1.130"/>
    </reaction>
</comment>
<sequence>MDLTSFSTYWRSVATGTRKGLAGRLLVLALSPVALLYACIQIIRSTLYQKRILTVKRLPRPVISVGNITVGGTGKTPATAFIARVLLARGMKVAVLSRGYGGAMEGQTAIVADGDAIRLDAGQCGDEPYLLAATVPGLMVVMGTDRQRAGMLAMEQLSPDIFLLDDGFQHLRLQRDLNILLVDCAHPFGNGWTLPAGLLREPISAVQRADLVIHTRCPQGFSPPPLAGKPACSARHRLGAALPLSGGPSISFNDLRGTKVLAFAGIGEPEPFFEELRTLGLDVVRTIPLPDHAAYTPDQLAGLGEAFRGSGAEYAVTTEKDGVKLRRLAPEFAQKVLLAPLEFALDDPTTLTGLLNNLLQK</sequence>
<comment type="function">
    <text evidence="1 13">Transfers the gamma-phosphate of ATP to the 4'-position of a tetraacyldisaccharide 1-phosphate intermediate (termed DS-1-P) to form tetraacyldisaccharide 1,4'-bis-phosphate (lipid IVA).</text>
</comment>
<comment type="similarity">
    <text evidence="13">Belongs to the LpxK family.</text>
</comment>
<keyword evidence="10 13" id="KW-0067">ATP-binding</keyword>
<protein>
    <recommendedName>
        <fullName evidence="4 13">Tetraacyldisaccharide 4'-kinase</fullName>
        <ecNumber evidence="3 13">2.7.1.130</ecNumber>
    </recommendedName>
    <alternativeName>
        <fullName evidence="12 13">Lipid A 4'-kinase</fullName>
    </alternativeName>
</protein>
<evidence type="ECO:0000256" key="14">
    <source>
        <dbReference type="SAM" id="Phobius"/>
    </source>
</evidence>
<dbReference type="PANTHER" id="PTHR42724">
    <property type="entry name" value="TETRAACYLDISACCHARIDE 4'-KINASE"/>
    <property type="match status" value="1"/>
</dbReference>
<comment type="pathway">
    <text evidence="2 13">Glycolipid biosynthesis; lipid IV(A) biosynthesis; lipid IV(A) from (3R)-3-hydroxytetradecanoyl-[acyl-carrier-protein] and UDP-N-acetyl-alpha-D-glucosamine: step 6/6.</text>
</comment>
<keyword evidence="14" id="KW-0472">Membrane</keyword>
<dbReference type="UniPathway" id="UPA00359">
    <property type="reaction ID" value="UER00482"/>
</dbReference>
<dbReference type="InterPro" id="IPR003758">
    <property type="entry name" value="LpxK"/>
</dbReference>
<keyword evidence="9 13" id="KW-0418">Kinase</keyword>
<feature type="binding site" evidence="13">
    <location>
        <begin position="69"/>
        <end position="76"/>
    </location>
    <ligand>
        <name>ATP</name>
        <dbReference type="ChEBI" id="CHEBI:30616"/>
    </ligand>
</feature>
<evidence type="ECO:0000256" key="4">
    <source>
        <dbReference type="ARBA" id="ARBA00016436"/>
    </source>
</evidence>
<evidence type="ECO:0000256" key="11">
    <source>
        <dbReference type="ARBA" id="ARBA00023098"/>
    </source>
</evidence>
<keyword evidence="16" id="KW-1185">Reference proteome</keyword>
<evidence type="ECO:0000256" key="10">
    <source>
        <dbReference type="ARBA" id="ARBA00022840"/>
    </source>
</evidence>
<dbReference type="GO" id="GO:0009245">
    <property type="term" value="P:lipid A biosynthetic process"/>
    <property type="evidence" value="ECO:0007669"/>
    <property type="project" value="UniProtKB-UniRule"/>
</dbReference>
<name>A0A7J4ZQ70_9BACT</name>
<dbReference type="EMBL" id="VZQZ01000006">
    <property type="protein sequence ID" value="KAB0665186.1"/>
    <property type="molecule type" value="Genomic_DNA"/>
</dbReference>
<keyword evidence="14" id="KW-0812">Transmembrane</keyword>
<keyword evidence="6 13" id="KW-0441">Lipid A biosynthesis</keyword>
<dbReference type="GO" id="GO:0009029">
    <property type="term" value="F:lipid-A 4'-kinase activity"/>
    <property type="evidence" value="ECO:0007669"/>
    <property type="project" value="UniProtKB-UniRule"/>
</dbReference>
<dbReference type="GO" id="GO:0009244">
    <property type="term" value="P:lipopolysaccharide core region biosynthetic process"/>
    <property type="evidence" value="ECO:0007669"/>
    <property type="project" value="TreeGrafter"/>
</dbReference>
<evidence type="ECO:0000256" key="8">
    <source>
        <dbReference type="ARBA" id="ARBA00022741"/>
    </source>
</evidence>
<evidence type="ECO:0000256" key="12">
    <source>
        <dbReference type="ARBA" id="ARBA00029757"/>
    </source>
</evidence>
<keyword evidence="11 13" id="KW-0443">Lipid metabolism</keyword>
<gene>
    <name evidence="13 15" type="primary">lpxK</name>
    <name evidence="15" type="ORF">F6V25_10985</name>
</gene>
<dbReference type="PANTHER" id="PTHR42724:SF1">
    <property type="entry name" value="TETRAACYLDISACCHARIDE 4'-KINASE, MITOCHONDRIAL-RELATED"/>
    <property type="match status" value="1"/>
</dbReference>
<dbReference type="SUPFAM" id="SSF52540">
    <property type="entry name" value="P-loop containing nucleoside triphosphate hydrolases"/>
    <property type="match status" value="1"/>
</dbReference>
<dbReference type="NCBIfam" id="TIGR00682">
    <property type="entry name" value="lpxK"/>
    <property type="match status" value="1"/>
</dbReference>
<keyword evidence="7 13" id="KW-0808">Transferase</keyword>
<comment type="caution">
    <text evidence="15">The sequence shown here is derived from an EMBL/GenBank/DDBJ whole genome shotgun (WGS) entry which is preliminary data.</text>
</comment>
<reference evidence="15 16" key="1">
    <citation type="submission" date="2019-09" db="EMBL/GenBank/DDBJ databases">
        <title>Geobacter sp. Red96, a novel strain isolated from paddy soil.</title>
        <authorList>
            <person name="Xu Z."/>
            <person name="Masuda Y."/>
            <person name="Itoh H."/>
            <person name="Senoo K."/>
        </authorList>
    </citation>
    <scope>NUCLEOTIDE SEQUENCE [LARGE SCALE GENOMIC DNA]</scope>
    <source>
        <strain evidence="15 16">Red96</strain>
    </source>
</reference>
<organism evidence="15 16">
    <name type="scientific">Oryzomonas japonica</name>
    <dbReference type="NCBI Taxonomy" id="2603858"/>
    <lineage>
        <taxon>Bacteria</taxon>
        <taxon>Pseudomonadati</taxon>
        <taxon>Thermodesulfobacteriota</taxon>
        <taxon>Desulfuromonadia</taxon>
        <taxon>Geobacterales</taxon>
        <taxon>Geobacteraceae</taxon>
        <taxon>Oryzomonas</taxon>
    </lineage>
</organism>
<keyword evidence="8 13" id="KW-0547">Nucleotide-binding</keyword>